<dbReference type="NCBIfam" id="TIGR01214">
    <property type="entry name" value="rmlD"/>
    <property type="match status" value="1"/>
</dbReference>
<evidence type="ECO:0000313" key="5">
    <source>
        <dbReference type="EMBL" id="EOL44079.1"/>
    </source>
</evidence>
<keyword evidence="6" id="KW-1185">Reference proteome</keyword>
<dbReference type="InterPro" id="IPR005913">
    <property type="entry name" value="dTDP_dehydrorham_reduct"/>
</dbReference>
<protein>
    <recommendedName>
        <fullName evidence="2">dTDP-4-dehydrorhamnose reductase</fullName>
        <ecNumber evidence="2">1.1.1.133</ecNumber>
    </recommendedName>
</protein>
<evidence type="ECO:0000313" key="6">
    <source>
        <dbReference type="Proteomes" id="UP000013785"/>
    </source>
</evidence>
<dbReference type="Gene3D" id="3.40.50.720">
    <property type="entry name" value="NAD(P)-binding Rossmann-like Domain"/>
    <property type="match status" value="1"/>
</dbReference>
<dbReference type="EMBL" id="AJAT01000014">
    <property type="protein sequence ID" value="EOL44079.1"/>
    <property type="molecule type" value="Genomic_DNA"/>
</dbReference>
<dbReference type="STRING" id="154621.RV11_GL000337"/>
<reference evidence="5 6" key="1">
    <citation type="submission" date="2013-02" db="EMBL/GenBank/DDBJ databases">
        <title>The Genome Sequence of Enterococcus phoeniculicola BAA-412.</title>
        <authorList>
            <consortium name="The Broad Institute Genome Sequencing Platform"/>
            <consortium name="The Broad Institute Genome Sequencing Center for Infectious Disease"/>
            <person name="Earl A.M."/>
            <person name="Gilmore M.S."/>
            <person name="Lebreton F."/>
            <person name="Walker B."/>
            <person name="Young S.K."/>
            <person name="Zeng Q."/>
            <person name="Gargeya S."/>
            <person name="Fitzgerald M."/>
            <person name="Haas B."/>
            <person name="Abouelleil A."/>
            <person name="Alvarado L."/>
            <person name="Arachchi H.M."/>
            <person name="Berlin A.M."/>
            <person name="Chapman S.B."/>
            <person name="Dewar J."/>
            <person name="Goldberg J."/>
            <person name="Griggs A."/>
            <person name="Gujja S."/>
            <person name="Hansen M."/>
            <person name="Howarth C."/>
            <person name="Imamovic A."/>
            <person name="Larimer J."/>
            <person name="McCowan C."/>
            <person name="Murphy C."/>
            <person name="Neiman D."/>
            <person name="Pearson M."/>
            <person name="Priest M."/>
            <person name="Roberts A."/>
            <person name="Saif S."/>
            <person name="Shea T."/>
            <person name="Sisk P."/>
            <person name="Sykes S."/>
            <person name="Wortman J."/>
            <person name="Nusbaum C."/>
            <person name="Birren B."/>
        </authorList>
    </citation>
    <scope>NUCLEOTIDE SEQUENCE [LARGE SCALE GENOMIC DNA]</scope>
    <source>
        <strain evidence="5 6">ATCC BAA-412</strain>
    </source>
</reference>
<evidence type="ECO:0000259" key="4">
    <source>
        <dbReference type="Pfam" id="PF04321"/>
    </source>
</evidence>
<dbReference type="HOGENOM" id="CLU_045518_1_2_9"/>
<dbReference type="InterPro" id="IPR029903">
    <property type="entry name" value="RmlD-like-bd"/>
</dbReference>
<feature type="coiled-coil region" evidence="3">
    <location>
        <begin position="10"/>
        <end position="37"/>
    </location>
</feature>
<name>R3TRA0_9ENTE</name>
<dbReference type="GO" id="GO:0008831">
    <property type="term" value="F:dTDP-4-dehydrorhamnose reductase activity"/>
    <property type="evidence" value="ECO:0007669"/>
    <property type="project" value="UniProtKB-EC"/>
</dbReference>
<dbReference type="InterPro" id="IPR036291">
    <property type="entry name" value="NAD(P)-bd_dom_sf"/>
</dbReference>
<accession>R3TRA0</accession>
<dbReference type="EC" id="1.1.1.133" evidence="2"/>
<dbReference type="OrthoDB" id="9803892at2"/>
<dbReference type="CDD" id="cd05254">
    <property type="entry name" value="dTDP_HR_like_SDR_e"/>
    <property type="match status" value="1"/>
</dbReference>
<keyword evidence="3" id="KW-0175">Coiled coil</keyword>
<dbReference type="PANTHER" id="PTHR10491:SF4">
    <property type="entry name" value="METHIONINE ADENOSYLTRANSFERASE 2 SUBUNIT BETA"/>
    <property type="match status" value="1"/>
</dbReference>
<dbReference type="eggNOG" id="COG1091">
    <property type="taxonomic scope" value="Bacteria"/>
</dbReference>
<dbReference type="PATRIC" id="fig|1158610.3.peg.1698"/>
<dbReference type="AlphaFoldDB" id="R3TRA0"/>
<comment type="pathway">
    <text evidence="2">Carbohydrate biosynthesis; dTDP-L-rhamnose biosynthesis.</text>
</comment>
<dbReference type="GO" id="GO:0019305">
    <property type="term" value="P:dTDP-rhamnose biosynthetic process"/>
    <property type="evidence" value="ECO:0007669"/>
    <property type="project" value="UniProtKB-UniPathway"/>
</dbReference>
<feature type="domain" description="RmlD-like substrate binding" evidence="4">
    <location>
        <begin position="3"/>
        <end position="282"/>
    </location>
</feature>
<evidence type="ECO:0000256" key="2">
    <source>
        <dbReference type="RuleBase" id="RU364082"/>
    </source>
</evidence>
<comment type="similarity">
    <text evidence="1 2">Belongs to the dTDP-4-dehydrorhamnose reductase family.</text>
</comment>
<dbReference type="SUPFAM" id="SSF51735">
    <property type="entry name" value="NAD(P)-binding Rossmann-fold domains"/>
    <property type="match status" value="1"/>
</dbReference>
<dbReference type="GO" id="GO:0005829">
    <property type="term" value="C:cytosol"/>
    <property type="evidence" value="ECO:0007669"/>
    <property type="project" value="TreeGrafter"/>
</dbReference>
<evidence type="ECO:0000256" key="1">
    <source>
        <dbReference type="ARBA" id="ARBA00010944"/>
    </source>
</evidence>
<dbReference type="PANTHER" id="PTHR10491">
    <property type="entry name" value="DTDP-4-DEHYDRORHAMNOSE REDUCTASE"/>
    <property type="match status" value="1"/>
</dbReference>
<keyword evidence="2" id="KW-0521">NADP</keyword>
<dbReference type="Proteomes" id="UP000013785">
    <property type="component" value="Unassembled WGS sequence"/>
</dbReference>
<proteinExistence type="inferred from homology"/>
<comment type="function">
    <text evidence="2">Catalyzes the reduction of dTDP-6-deoxy-L-lyxo-4-hexulose to yield dTDP-L-rhamnose.</text>
</comment>
<dbReference type="RefSeq" id="WP_010768372.1">
    <property type="nucleotide sequence ID" value="NZ_ASWE01000003.1"/>
</dbReference>
<organism evidence="5 6">
    <name type="scientific">Enterococcus phoeniculicola ATCC BAA-412</name>
    <dbReference type="NCBI Taxonomy" id="1158610"/>
    <lineage>
        <taxon>Bacteria</taxon>
        <taxon>Bacillati</taxon>
        <taxon>Bacillota</taxon>
        <taxon>Bacilli</taxon>
        <taxon>Lactobacillales</taxon>
        <taxon>Enterococcaceae</taxon>
        <taxon>Enterococcus</taxon>
    </lineage>
</organism>
<dbReference type="Gene3D" id="3.90.25.10">
    <property type="entry name" value="UDP-galactose 4-epimerase, domain 1"/>
    <property type="match status" value="1"/>
</dbReference>
<sequence length="283" mass="32093">MTKILITGSNGQLGTELSKLLENKRNLNDEIIKTDSKDLDITNRDLVLKLINEMHPEVIYHCAAYTAVDLAEDEGKTTNWSVNVDGTKNVALAAEKVGATLIYISTDYVFEGSNSKPRKVDDLVNPKNEYGRAKLAGEKAVQEICSKYYIIRTSWVFGKYGKNFVFTMQNLAKKHDTLTVVNDQIGRPTWTKSLAEFMLFIVKQRADYGIYHFSNEGICSWHEFASEILRDSEVIVKPISSSEFSQKAKRPSYSILDLDKTKKLGFDIIPWKEALAEMMQELD</sequence>
<evidence type="ECO:0000256" key="3">
    <source>
        <dbReference type="SAM" id="Coils"/>
    </source>
</evidence>
<dbReference type="Pfam" id="PF04321">
    <property type="entry name" value="RmlD_sub_bind"/>
    <property type="match status" value="1"/>
</dbReference>
<keyword evidence="2" id="KW-0560">Oxidoreductase</keyword>
<gene>
    <name evidence="5" type="ORF">UC3_01709</name>
</gene>
<dbReference type="UniPathway" id="UPA00124"/>
<comment type="caution">
    <text evidence="5">The sequence shown here is derived from an EMBL/GenBank/DDBJ whole genome shotgun (WGS) entry which is preliminary data.</text>
</comment>